<reference evidence="1" key="1">
    <citation type="submission" date="2022-03" db="EMBL/GenBank/DDBJ databases">
        <authorList>
            <person name="Leyn A S."/>
        </authorList>
    </citation>
    <scope>NUCLEOTIDE SEQUENCE</scope>
    <source>
        <strain evidence="1">Streptomyces globisporus 4-3</strain>
    </source>
</reference>
<organism evidence="1 2">
    <name type="scientific">Streptomyces globisporus</name>
    <dbReference type="NCBI Taxonomy" id="1908"/>
    <lineage>
        <taxon>Bacteria</taxon>
        <taxon>Bacillati</taxon>
        <taxon>Actinomycetota</taxon>
        <taxon>Actinomycetes</taxon>
        <taxon>Kitasatosporales</taxon>
        <taxon>Streptomycetaceae</taxon>
        <taxon>Streptomyces</taxon>
    </lineage>
</organism>
<dbReference type="Proteomes" id="UP001154015">
    <property type="component" value="Unassembled WGS sequence"/>
</dbReference>
<evidence type="ECO:0000313" key="2">
    <source>
        <dbReference type="Proteomes" id="UP001154015"/>
    </source>
</evidence>
<evidence type="ECO:0008006" key="3">
    <source>
        <dbReference type="Google" id="ProtNLM"/>
    </source>
</evidence>
<name>A0ABM9H9N9_STRGL</name>
<gene>
    <name evidence="1" type="ORF">SGL43_07440</name>
</gene>
<evidence type="ECO:0000313" key="1">
    <source>
        <dbReference type="EMBL" id="CAH9420382.1"/>
    </source>
</evidence>
<proteinExistence type="predicted"/>
<comment type="caution">
    <text evidence="1">The sequence shown here is derived from an EMBL/GenBank/DDBJ whole genome shotgun (WGS) entry which is preliminary data.</text>
</comment>
<keyword evidence="2" id="KW-1185">Reference proteome</keyword>
<sequence length="63" mass="7038">MNISRHRSAEAGSDRTKFALQGHHHTVLDALGGNRRRRRRPSKLARVLIWNALSPTPAAFAPL</sequence>
<accession>A0ABM9H9N9</accession>
<protein>
    <recommendedName>
        <fullName evidence="3">Transposase</fullName>
    </recommendedName>
</protein>
<dbReference type="EMBL" id="CAKXYP010000047">
    <property type="protein sequence ID" value="CAH9420382.1"/>
    <property type="molecule type" value="Genomic_DNA"/>
</dbReference>